<dbReference type="Proteomes" id="UP000294847">
    <property type="component" value="Chromosome 3"/>
</dbReference>
<accession>A0A4P7N697</accession>
<evidence type="ECO:0008006" key="4">
    <source>
        <dbReference type="Google" id="ProtNLM"/>
    </source>
</evidence>
<organism evidence="2 3">
    <name type="scientific">Pyricularia oryzae</name>
    <name type="common">Rice blast fungus</name>
    <name type="synonym">Magnaporthe oryzae</name>
    <dbReference type="NCBI Taxonomy" id="318829"/>
    <lineage>
        <taxon>Eukaryota</taxon>
        <taxon>Fungi</taxon>
        <taxon>Dikarya</taxon>
        <taxon>Ascomycota</taxon>
        <taxon>Pezizomycotina</taxon>
        <taxon>Sordariomycetes</taxon>
        <taxon>Sordariomycetidae</taxon>
        <taxon>Magnaporthales</taxon>
        <taxon>Pyriculariaceae</taxon>
        <taxon>Pyricularia</taxon>
    </lineage>
</organism>
<name>A0A4P7N697_PYROR</name>
<evidence type="ECO:0000256" key="1">
    <source>
        <dbReference type="SAM" id="MobiDB-lite"/>
    </source>
</evidence>
<dbReference type="EMBL" id="CP034206">
    <property type="protein sequence ID" value="QBZ58107.1"/>
    <property type="molecule type" value="Genomic_DNA"/>
</dbReference>
<feature type="region of interest" description="Disordered" evidence="1">
    <location>
        <begin position="334"/>
        <end position="355"/>
    </location>
</feature>
<dbReference type="PANTHER" id="PTHR31014">
    <property type="entry name" value="MITOCHONDRIAL TRANSLATION SYSTEM COMPONENT PET127-RELATED"/>
    <property type="match status" value="1"/>
</dbReference>
<dbReference type="GO" id="GO:0005740">
    <property type="term" value="C:mitochondrial envelope"/>
    <property type="evidence" value="ECO:0007669"/>
    <property type="project" value="TreeGrafter"/>
</dbReference>
<dbReference type="GO" id="GO:0000964">
    <property type="term" value="P:mitochondrial RNA 5'-end processing"/>
    <property type="evidence" value="ECO:0007669"/>
    <property type="project" value="TreeGrafter"/>
</dbReference>
<dbReference type="AlphaFoldDB" id="A0A4P7N697"/>
<feature type="region of interest" description="Disordered" evidence="1">
    <location>
        <begin position="39"/>
        <end position="80"/>
    </location>
</feature>
<feature type="region of interest" description="Disordered" evidence="1">
    <location>
        <begin position="270"/>
        <end position="313"/>
    </location>
</feature>
<dbReference type="PANTHER" id="PTHR31014:SF0">
    <property type="entry name" value="MITOCHONDRIAL TRANSLATION SYSTEM COMPONENT PET127-RELATED"/>
    <property type="match status" value="1"/>
</dbReference>
<dbReference type="InterPro" id="IPR013943">
    <property type="entry name" value="Pet127"/>
</dbReference>
<feature type="region of interest" description="Disordered" evidence="1">
    <location>
        <begin position="996"/>
        <end position="1017"/>
    </location>
</feature>
<sequence length="1171" mass="130338">MFPFYSRGARLLSPSVQSLYRKAILPTASVRTARSRLYASLQNPPDSGEDKKREPLSEDASKPGLGDHDKKPAPPASANVKEEFELRGKAASCWGLLGHPKNSPEVVEMCWNLANAATALEIAHSALEKFHSCLRKSNLKFDLAYQILQERLGISPDQPMKFEYGRNPELFRVLLRRVAKDAPPTDHEVMQLQTELGIDPKEAAMGATKAEGMPDEVHASVRRAWEWLVLEVAAAKKKGVKVKTLTGPASDDGEVQRLTKALGVLKGAMGADKGAAGKTATAKAKAKNKGSTSDSSKADAPEQPAIEPAKKVHVNPLKDLKNLTKSEIEAFRALQGASDKDGPSDTPGSPTVVEKKGKPYSIHYVKANDLELQPIEKPQPPVPGVQYGLDRVLFNPGVYHLQCPRTQVYNFDPYLAKIMPIEEFDFSALKQYVTSSKDHTLINMAASLGKKYTGSTSSMTASLAHFHYLISSWRTITTKSLTKETPVESYNFTRIMRGPAAAFLHYKDGTYAIDADKEFDRSTILSLLGKSMEKLLTLPKEEFENYHRDRSHLLSESAREDPEAFHYTTLGDFLMRSQLDAHNPRLPGTGMFDLKTRAVLSIRMESTNIQNGRGYEIRQRFGEFESFEREYLDMIRSAFLKYSMQVRMGRMDGIFVAYHNTERIFGFQYIPLEEMDYTIHGTTDRQLGDAEFKLSVTLLNKVLDKATARFPGKSLRLHFETRESVTPFMYIFAKPVSEAEINEAQEANKAAVEKFEKEMLGLDPVPEPAWEAEDRVAEDLDLVNEDEEDISSVENPDELGQEMWADMMDRVEAAMEDDARGIAAVREALERALEESGLLVNHSPENSKAQVDALLSAITSPDLRATAESIQTVGTMEKGVISPDEGAETADKGEAIVAESEPVTLPDSKDTDVDSAAVKETAEFSLKDMILGLAARAQTTTAAMDPPERDSDDYVTPRETMRIRKFERILSEMLSGSKEPGDENAASANIEAKMKQADTISNAKSSESSTADSDTDGGELLGMVLTARNMVNNRLVERVYGKPKDWSLAYSIEEMSDISAKRIYSAVRDRRRKTFDHTSQVDEQVNSRQREFLEKLRRVSLEGMKYRQAQNEKDSKNPVYVLGKEEALDYREVFGDLPKVQKEYADDGAGGDTEKTERVADEDVNRGFVDP</sequence>
<feature type="compositionally biased region" description="Low complexity" evidence="1">
    <location>
        <begin position="270"/>
        <end position="283"/>
    </location>
</feature>
<feature type="region of interest" description="Disordered" evidence="1">
    <location>
        <begin position="1142"/>
        <end position="1171"/>
    </location>
</feature>
<feature type="compositionally biased region" description="Basic and acidic residues" evidence="1">
    <location>
        <begin position="48"/>
        <end position="72"/>
    </location>
</feature>
<evidence type="ECO:0000313" key="2">
    <source>
        <dbReference type="EMBL" id="QBZ58107.1"/>
    </source>
</evidence>
<reference evidence="2 3" key="1">
    <citation type="journal article" date="2019" name="Mol. Biol. Evol.">
        <title>Blast fungal genomes show frequent chromosomal changes, gene gains and losses, and effector gene turnover.</title>
        <authorList>
            <person name="Gomez Luciano L.B."/>
            <person name="Jason Tsai I."/>
            <person name="Chuma I."/>
            <person name="Tosa Y."/>
            <person name="Chen Y.H."/>
            <person name="Li J.Y."/>
            <person name="Li M.Y."/>
            <person name="Jade Lu M.Y."/>
            <person name="Nakayashiki H."/>
            <person name="Li W.H."/>
        </authorList>
    </citation>
    <scope>NUCLEOTIDE SEQUENCE [LARGE SCALE GENOMIC DNA]</scope>
    <source>
        <strain evidence="2">MZ5-1-6</strain>
    </source>
</reference>
<evidence type="ECO:0000313" key="3">
    <source>
        <dbReference type="Proteomes" id="UP000294847"/>
    </source>
</evidence>
<gene>
    <name evidence="2" type="ORF">PoMZ_03048</name>
</gene>
<proteinExistence type="predicted"/>
<feature type="compositionally biased region" description="Basic and acidic residues" evidence="1">
    <location>
        <begin position="1152"/>
        <end position="1165"/>
    </location>
</feature>
<dbReference type="VEuPathDB" id="FungiDB:M_BR32_EuGene_00118601"/>
<protein>
    <recommendedName>
        <fullName evidence="4">Mitochondrial membrane protein Pet127</fullName>
    </recommendedName>
</protein>
<dbReference type="Pfam" id="PF08634">
    <property type="entry name" value="Pet127"/>
    <property type="match status" value="1"/>
</dbReference>